<dbReference type="InterPro" id="IPR001486">
    <property type="entry name" value="Hemoglobin_trunc"/>
</dbReference>
<keyword evidence="3" id="KW-0479">Metal-binding</keyword>
<dbReference type="SUPFAM" id="SSF46458">
    <property type="entry name" value="Globin-like"/>
    <property type="match status" value="1"/>
</dbReference>
<keyword evidence="2" id="KW-0349">Heme</keyword>
<keyword evidence="6" id="KW-1185">Reference proteome</keyword>
<proteinExistence type="predicted"/>
<dbReference type="Pfam" id="PF01152">
    <property type="entry name" value="Bac_globin"/>
    <property type="match status" value="1"/>
</dbReference>
<protein>
    <recommendedName>
        <fullName evidence="7">Group 1 truncated hemoglobin</fullName>
    </recommendedName>
</protein>
<accession>A0A1R2AWI8</accession>
<reference evidence="5 6" key="1">
    <citation type="submission" date="2016-11" db="EMBL/GenBank/DDBJ databases">
        <title>The macronuclear genome of Stentor coeruleus: a giant cell with tiny introns.</title>
        <authorList>
            <person name="Slabodnick M."/>
            <person name="Ruby J.G."/>
            <person name="Reiff S.B."/>
            <person name="Swart E.C."/>
            <person name="Gosai S."/>
            <person name="Prabakaran S."/>
            <person name="Witkowska E."/>
            <person name="Larue G.E."/>
            <person name="Fisher S."/>
            <person name="Freeman R.M."/>
            <person name="Gunawardena J."/>
            <person name="Chu W."/>
            <person name="Stover N.A."/>
            <person name="Gregory B.D."/>
            <person name="Nowacki M."/>
            <person name="Derisi J."/>
            <person name="Roy S.W."/>
            <person name="Marshall W.F."/>
            <person name="Sood P."/>
        </authorList>
    </citation>
    <scope>NUCLEOTIDE SEQUENCE [LARGE SCALE GENOMIC DNA]</scope>
    <source>
        <strain evidence="5">WM001</strain>
    </source>
</reference>
<evidence type="ECO:0000313" key="5">
    <source>
        <dbReference type="EMBL" id="OMJ68884.1"/>
    </source>
</evidence>
<keyword evidence="1" id="KW-0813">Transport</keyword>
<evidence type="ECO:0000256" key="4">
    <source>
        <dbReference type="ARBA" id="ARBA00023004"/>
    </source>
</evidence>
<keyword evidence="4" id="KW-0408">Iron</keyword>
<dbReference type="Gene3D" id="1.10.490.10">
    <property type="entry name" value="Globins"/>
    <property type="match status" value="1"/>
</dbReference>
<evidence type="ECO:0000313" key="6">
    <source>
        <dbReference type="Proteomes" id="UP000187209"/>
    </source>
</evidence>
<organism evidence="5 6">
    <name type="scientific">Stentor coeruleus</name>
    <dbReference type="NCBI Taxonomy" id="5963"/>
    <lineage>
        <taxon>Eukaryota</taxon>
        <taxon>Sar</taxon>
        <taxon>Alveolata</taxon>
        <taxon>Ciliophora</taxon>
        <taxon>Postciliodesmatophora</taxon>
        <taxon>Heterotrichea</taxon>
        <taxon>Heterotrichida</taxon>
        <taxon>Stentoridae</taxon>
        <taxon>Stentor</taxon>
    </lineage>
</organism>
<name>A0A1R2AWI8_9CILI</name>
<evidence type="ECO:0008006" key="7">
    <source>
        <dbReference type="Google" id="ProtNLM"/>
    </source>
</evidence>
<dbReference type="OrthoDB" id="2155372at2759"/>
<dbReference type="GO" id="GO:0046872">
    <property type="term" value="F:metal ion binding"/>
    <property type="evidence" value="ECO:0007669"/>
    <property type="project" value="UniProtKB-KW"/>
</dbReference>
<dbReference type="Proteomes" id="UP000187209">
    <property type="component" value="Unassembled WGS sequence"/>
</dbReference>
<dbReference type="CDD" id="cd00454">
    <property type="entry name" value="TrHb1_N"/>
    <property type="match status" value="1"/>
</dbReference>
<comment type="caution">
    <text evidence="5">The sequence shown here is derived from an EMBL/GenBank/DDBJ whole genome shotgun (WGS) entry which is preliminary data.</text>
</comment>
<dbReference type="GO" id="GO:0020037">
    <property type="term" value="F:heme binding"/>
    <property type="evidence" value="ECO:0007669"/>
    <property type="project" value="InterPro"/>
</dbReference>
<gene>
    <name evidence="5" type="ORF">SteCoe_33538</name>
</gene>
<dbReference type="GO" id="GO:0019825">
    <property type="term" value="F:oxygen binding"/>
    <property type="evidence" value="ECO:0007669"/>
    <property type="project" value="InterPro"/>
</dbReference>
<dbReference type="EMBL" id="MPUH01001268">
    <property type="protein sequence ID" value="OMJ68884.1"/>
    <property type="molecule type" value="Genomic_DNA"/>
</dbReference>
<evidence type="ECO:0000256" key="3">
    <source>
        <dbReference type="ARBA" id="ARBA00022723"/>
    </source>
</evidence>
<dbReference type="InterPro" id="IPR009050">
    <property type="entry name" value="Globin-like_sf"/>
</dbReference>
<sequence length="117" mass="12347">MSVFERVGGTPAVTALIDNFYVKIMASPLVTPTFAGRDISVIKAHSVAYFSSALGSGVAYEGRTILQSHTGLGVTEEQYNAVAAMLVATMNEMNISADIQAEIVRVATSIKAEIVGH</sequence>
<dbReference type="AlphaFoldDB" id="A0A1R2AWI8"/>
<dbReference type="InterPro" id="IPR012292">
    <property type="entry name" value="Globin/Proto"/>
</dbReference>
<evidence type="ECO:0000256" key="2">
    <source>
        <dbReference type="ARBA" id="ARBA00022617"/>
    </source>
</evidence>
<evidence type="ECO:0000256" key="1">
    <source>
        <dbReference type="ARBA" id="ARBA00022448"/>
    </source>
</evidence>